<protein>
    <submittedName>
        <fullName evidence="1">Uncharacterized protein</fullName>
    </submittedName>
</protein>
<reference evidence="1 2" key="1">
    <citation type="submission" date="2013-04" db="EMBL/GenBank/DDBJ databases">
        <title>The Genome Sequence of Bacteroides massiliensis dnLKV3.</title>
        <authorList>
            <consortium name="The Broad Institute Genomics Platform"/>
            <consortium name="The Broad Institute Genome Sequencing Center for Infectious Disease"/>
            <person name="Earl A."/>
            <person name="Xavier R."/>
            <person name="Kuhn K."/>
            <person name="Stappenbeck T."/>
            <person name="Walker B."/>
            <person name="Young S."/>
            <person name="Zeng Q."/>
            <person name="Gargeya S."/>
            <person name="Fitzgerald M."/>
            <person name="Haas B."/>
            <person name="Abouelleil A."/>
            <person name="Allen A.W."/>
            <person name="Alvarado L."/>
            <person name="Arachchi H.M."/>
            <person name="Berlin A.M."/>
            <person name="Chapman S.B."/>
            <person name="Gainer-Dewar J."/>
            <person name="Goldberg J."/>
            <person name="Griggs A."/>
            <person name="Gujja S."/>
            <person name="Hansen M."/>
            <person name="Howarth C."/>
            <person name="Imamovic A."/>
            <person name="Ireland A."/>
            <person name="Larimer J."/>
            <person name="McCowan C."/>
            <person name="Murphy C."/>
            <person name="Pearson M."/>
            <person name="Poon T.W."/>
            <person name="Priest M."/>
            <person name="Roberts A."/>
            <person name="Saif S."/>
            <person name="Shea T."/>
            <person name="Sisk P."/>
            <person name="Sykes S."/>
            <person name="Wortman J."/>
            <person name="Nusbaum C."/>
            <person name="Birren B."/>
        </authorList>
    </citation>
    <scope>NUCLEOTIDE SEQUENCE [LARGE SCALE GENOMIC DNA]</scope>
    <source>
        <strain evidence="2">dnLKV3</strain>
    </source>
</reference>
<dbReference type="AlphaFoldDB" id="R9IKL0"/>
<dbReference type="PATRIC" id="fig|1235788.3.peg.447"/>
<dbReference type="Proteomes" id="UP000014200">
    <property type="component" value="Unassembled WGS sequence"/>
</dbReference>
<keyword evidence="2" id="KW-1185">Reference proteome</keyword>
<name>R9IKL0_9BACT</name>
<organism evidence="1 2">
    <name type="scientific">Phocaeicola sartorii</name>
    <dbReference type="NCBI Taxonomy" id="671267"/>
    <lineage>
        <taxon>Bacteria</taxon>
        <taxon>Pseudomonadati</taxon>
        <taxon>Bacteroidota</taxon>
        <taxon>Bacteroidia</taxon>
        <taxon>Bacteroidales</taxon>
        <taxon>Bacteroidaceae</taxon>
        <taxon>Phocaeicola</taxon>
    </lineage>
</organism>
<evidence type="ECO:0000313" key="2">
    <source>
        <dbReference type="Proteomes" id="UP000014200"/>
    </source>
</evidence>
<comment type="caution">
    <text evidence="1">The sequence shown here is derived from an EMBL/GenBank/DDBJ whole genome shotgun (WGS) entry which is preliminary data.</text>
</comment>
<gene>
    <name evidence="1" type="ORF">C802_00451</name>
</gene>
<sequence length="47" mass="5311">MLENTWLSLPSFVIVQHFNNTAGSGTFDRNGGTAIEGDNEKFFMRLF</sequence>
<evidence type="ECO:0000313" key="1">
    <source>
        <dbReference type="EMBL" id="EOS15118.1"/>
    </source>
</evidence>
<accession>R9IKL0</accession>
<proteinExistence type="predicted"/>
<dbReference type="EMBL" id="ASSP01000005">
    <property type="protein sequence ID" value="EOS15118.1"/>
    <property type="molecule type" value="Genomic_DNA"/>
</dbReference>
<dbReference type="HOGENOM" id="CLU_3164722_0_0_10"/>